<evidence type="ECO:0000259" key="1">
    <source>
        <dbReference type="Pfam" id="PF16087"/>
    </source>
</evidence>
<sequence>MATSEQKAFCVLQFAKTESVVTVQRAFRIKFGCDPPSDNNIRRWFHQFEDTGCLCKGKSTGRPRVSEEDVERVRESFTRSPKKSVNLMIDGVISDLLLVTMNSVFIYSIN</sequence>
<dbReference type="SMR" id="A0A482WFP4"/>
<gene>
    <name evidence="2" type="ORF">LSTR_LSTR003965</name>
</gene>
<accession>A0A482WFP4</accession>
<reference evidence="2 3" key="1">
    <citation type="journal article" date="2017" name="Gigascience">
        <title>Genome sequence of the small brown planthopper, Laodelphax striatellus.</title>
        <authorList>
            <person name="Zhu J."/>
            <person name="Jiang F."/>
            <person name="Wang X."/>
            <person name="Yang P."/>
            <person name="Bao Y."/>
            <person name="Zhao W."/>
            <person name="Wang W."/>
            <person name="Lu H."/>
            <person name="Wang Q."/>
            <person name="Cui N."/>
            <person name="Li J."/>
            <person name="Chen X."/>
            <person name="Luo L."/>
            <person name="Yu J."/>
            <person name="Kang L."/>
            <person name="Cui F."/>
        </authorList>
    </citation>
    <scope>NUCLEOTIDE SEQUENCE [LARGE SCALE GENOMIC DNA]</scope>
    <source>
        <strain evidence="2">Lst14</strain>
    </source>
</reference>
<dbReference type="OrthoDB" id="6611281at2759"/>
<dbReference type="Proteomes" id="UP000291343">
    <property type="component" value="Unassembled WGS sequence"/>
</dbReference>
<evidence type="ECO:0000313" key="3">
    <source>
        <dbReference type="Proteomes" id="UP000291343"/>
    </source>
</evidence>
<feature type="domain" description="DUF4817" evidence="1">
    <location>
        <begin position="3"/>
        <end position="54"/>
    </location>
</feature>
<name>A0A482WFP4_LAOST</name>
<dbReference type="InterPro" id="IPR032135">
    <property type="entry name" value="DUF4817"/>
</dbReference>
<dbReference type="Pfam" id="PF16087">
    <property type="entry name" value="DUF4817"/>
    <property type="match status" value="1"/>
</dbReference>
<proteinExistence type="predicted"/>
<evidence type="ECO:0000313" key="2">
    <source>
        <dbReference type="EMBL" id="RZF32102.1"/>
    </source>
</evidence>
<organism evidence="2 3">
    <name type="scientific">Laodelphax striatellus</name>
    <name type="common">Small brown planthopper</name>
    <name type="synonym">Delphax striatella</name>
    <dbReference type="NCBI Taxonomy" id="195883"/>
    <lineage>
        <taxon>Eukaryota</taxon>
        <taxon>Metazoa</taxon>
        <taxon>Ecdysozoa</taxon>
        <taxon>Arthropoda</taxon>
        <taxon>Hexapoda</taxon>
        <taxon>Insecta</taxon>
        <taxon>Pterygota</taxon>
        <taxon>Neoptera</taxon>
        <taxon>Paraneoptera</taxon>
        <taxon>Hemiptera</taxon>
        <taxon>Auchenorrhyncha</taxon>
        <taxon>Fulgoroidea</taxon>
        <taxon>Delphacidae</taxon>
        <taxon>Criomorphinae</taxon>
        <taxon>Laodelphax</taxon>
    </lineage>
</organism>
<comment type="caution">
    <text evidence="2">The sequence shown here is derived from an EMBL/GenBank/DDBJ whole genome shotgun (WGS) entry which is preliminary data.</text>
</comment>
<protein>
    <recommendedName>
        <fullName evidence="1">DUF4817 domain-containing protein</fullName>
    </recommendedName>
</protein>
<keyword evidence="3" id="KW-1185">Reference proteome</keyword>
<dbReference type="AlphaFoldDB" id="A0A482WFP4"/>
<dbReference type="EMBL" id="QKKF02037473">
    <property type="protein sequence ID" value="RZF32102.1"/>
    <property type="molecule type" value="Genomic_DNA"/>
</dbReference>
<dbReference type="InParanoid" id="A0A482WFP4"/>